<gene>
    <name evidence="1" type="ORF">PH586_12870</name>
</gene>
<keyword evidence="2" id="KW-1185">Reference proteome</keyword>
<organism evidence="1 2">
    <name type="scientific">Pseudomonas aestuarii</name>
    <dbReference type="NCBI Taxonomy" id="3018340"/>
    <lineage>
        <taxon>Bacteria</taxon>
        <taxon>Pseudomonadati</taxon>
        <taxon>Pseudomonadota</taxon>
        <taxon>Gammaproteobacteria</taxon>
        <taxon>Pseudomonadales</taxon>
        <taxon>Pseudomonadaceae</taxon>
        <taxon>Pseudomonas</taxon>
    </lineage>
</organism>
<protein>
    <submittedName>
        <fullName evidence="1">Uncharacterized protein</fullName>
    </submittedName>
</protein>
<accession>A0ABT4XGG6</accession>
<evidence type="ECO:0000313" key="2">
    <source>
        <dbReference type="Proteomes" id="UP001212042"/>
    </source>
</evidence>
<evidence type="ECO:0000313" key="1">
    <source>
        <dbReference type="EMBL" id="MDA7087279.1"/>
    </source>
</evidence>
<name>A0ABT4XGG6_9PSED</name>
<reference evidence="1 2" key="1">
    <citation type="submission" date="2023-01" db="EMBL/GenBank/DDBJ databases">
        <title>Pseudomonas SA3-5T sp. nov., isolated from tidal flat sediment.</title>
        <authorList>
            <person name="Kim H.S."/>
            <person name="Kim J.-S."/>
            <person name="Suh M.K."/>
            <person name="Eom M.K."/>
            <person name="Lee J.-S."/>
        </authorList>
    </citation>
    <scope>NUCLEOTIDE SEQUENCE [LARGE SCALE GENOMIC DNA]</scope>
    <source>
        <strain evidence="1 2">SA3-5</strain>
    </source>
</reference>
<dbReference type="Proteomes" id="UP001212042">
    <property type="component" value="Unassembled WGS sequence"/>
</dbReference>
<comment type="caution">
    <text evidence="1">The sequence shown here is derived from an EMBL/GenBank/DDBJ whole genome shotgun (WGS) entry which is preliminary data.</text>
</comment>
<proteinExistence type="predicted"/>
<dbReference type="EMBL" id="JAQJZJ010000005">
    <property type="protein sequence ID" value="MDA7087279.1"/>
    <property type="molecule type" value="Genomic_DNA"/>
</dbReference>
<sequence>MLTPQPLDRDYLIDSLDDMEEAVINELSFNVQDHHWLVYCTLGGHEHYDLPDIDQHTGFSLPEFYADAA</sequence>
<dbReference type="RefSeq" id="WP_271348164.1">
    <property type="nucleotide sequence ID" value="NZ_JAQJZJ010000005.1"/>
</dbReference>